<organism evidence="1 2">
    <name type="scientific">Elysia crispata</name>
    <name type="common">lettuce slug</name>
    <dbReference type="NCBI Taxonomy" id="231223"/>
    <lineage>
        <taxon>Eukaryota</taxon>
        <taxon>Metazoa</taxon>
        <taxon>Spiralia</taxon>
        <taxon>Lophotrochozoa</taxon>
        <taxon>Mollusca</taxon>
        <taxon>Gastropoda</taxon>
        <taxon>Heterobranchia</taxon>
        <taxon>Euthyneura</taxon>
        <taxon>Panpulmonata</taxon>
        <taxon>Sacoglossa</taxon>
        <taxon>Placobranchoidea</taxon>
        <taxon>Plakobranchidae</taxon>
        <taxon>Elysia</taxon>
    </lineage>
</organism>
<accession>A0AAE1CUA6</accession>
<evidence type="ECO:0000313" key="1">
    <source>
        <dbReference type="EMBL" id="KAK3735188.1"/>
    </source>
</evidence>
<gene>
    <name evidence="1" type="ORF">RRG08_051509</name>
</gene>
<evidence type="ECO:0000313" key="2">
    <source>
        <dbReference type="Proteomes" id="UP001283361"/>
    </source>
</evidence>
<reference evidence="1" key="1">
    <citation type="journal article" date="2023" name="G3 (Bethesda)">
        <title>A reference genome for the long-term kleptoplast-retaining sea slug Elysia crispata morphotype clarki.</title>
        <authorList>
            <person name="Eastman K.E."/>
            <person name="Pendleton A.L."/>
            <person name="Shaikh M.A."/>
            <person name="Suttiyut T."/>
            <person name="Ogas R."/>
            <person name="Tomko P."/>
            <person name="Gavelis G."/>
            <person name="Widhalm J.R."/>
            <person name="Wisecaver J.H."/>
        </authorList>
    </citation>
    <scope>NUCLEOTIDE SEQUENCE</scope>
    <source>
        <strain evidence="1">ECLA1</strain>
    </source>
</reference>
<dbReference type="AlphaFoldDB" id="A0AAE1CUA6"/>
<protein>
    <submittedName>
        <fullName evidence="1">Uncharacterized protein</fullName>
    </submittedName>
</protein>
<dbReference type="EMBL" id="JAWDGP010006817">
    <property type="protein sequence ID" value="KAK3735188.1"/>
    <property type="molecule type" value="Genomic_DNA"/>
</dbReference>
<name>A0AAE1CUA6_9GAST</name>
<sequence>IYSLRRRDQHRNMDEHVTKNRIGHGSNRLCSQIKKRKGHHECEILSGGLESEAAECGALWRNCTKNPGHEEFM</sequence>
<dbReference type="Proteomes" id="UP001283361">
    <property type="component" value="Unassembled WGS sequence"/>
</dbReference>
<proteinExistence type="predicted"/>
<feature type="non-terminal residue" evidence="1">
    <location>
        <position position="1"/>
    </location>
</feature>
<comment type="caution">
    <text evidence="1">The sequence shown here is derived from an EMBL/GenBank/DDBJ whole genome shotgun (WGS) entry which is preliminary data.</text>
</comment>
<keyword evidence="2" id="KW-1185">Reference proteome</keyword>